<dbReference type="InterPro" id="IPR050624">
    <property type="entry name" value="HTH-type_Tx_Regulator"/>
</dbReference>
<keyword evidence="5" id="KW-1185">Reference proteome</keyword>
<dbReference type="EMBL" id="JAAOIW010000002">
    <property type="protein sequence ID" value="NHN29621.1"/>
    <property type="molecule type" value="Genomic_DNA"/>
</dbReference>
<dbReference type="SUPFAM" id="SSF46689">
    <property type="entry name" value="Homeodomain-like"/>
    <property type="match status" value="1"/>
</dbReference>
<dbReference type="PANTHER" id="PTHR43479">
    <property type="entry name" value="ACREF/ENVCD OPERON REPRESSOR-RELATED"/>
    <property type="match status" value="1"/>
</dbReference>
<evidence type="ECO:0000256" key="2">
    <source>
        <dbReference type="PROSITE-ProRule" id="PRU00335"/>
    </source>
</evidence>
<name>A0ABX0J6C1_9BACL</name>
<organism evidence="4 5">
    <name type="scientific">Paenibacillus agricola</name>
    <dbReference type="NCBI Taxonomy" id="2716264"/>
    <lineage>
        <taxon>Bacteria</taxon>
        <taxon>Bacillati</taxon>
        <taxon>Bacillota</taxon>
        <taxon>Bacilli</taxon>
        <taxon>Bacillales</taxon>
        <taxon>Paenibacillaceae</taxon>
        <taxon>Paenibacillus</taxon>
    </lineage>
</organism>
<reference evidence="4" key="1">
    <citation type="submission" date="2020-03" db="EMBL/GenBank/DDBJ databases">
        <title>Draft sequencing of Paenibacilllus sp. S3N08.</title>
        <authorList>
            <person name="Kim D.-U."/>
        </authorList>
    </citation>
    <scope>NUCLEOTIDE SEQUENCE</scope>
    <source>
        <strain evidence="4">S3N08</strain>
    </source>
</reference>
<accession>A0ABX0J6C1</accession>
<sequence length="177" mass="20095">MSTAINLFMKHGFDQVTLNQICKEINGTKTAFYYYFKSKDELISEFFLVDNLISNDDILDILSDSDYANQAMKAMEIYVKHIVHSGVELTKEFYRVHFRNQIAFDKGKSSLLGSIIPTLIQRAKDAGQVKNPASAEDLHDSMCYIANGVCIHWAIANGGFDVLEESRKRFENLLVVN</sequence>
<dbReference type="Proteomes" id="UP001165962">
    <property type="component" value="Unassembled WGS sequence"/>
</dbReference>
<feature type="DNA-binding region" description="H-T-H motif" evidence="2">
    <location>
        <begin position="17"/>
        <end position="36"/>
    </location>
</feature>
<gene>
    <name evidence="4" type="ORF">G9U52_07215</name>
</gene>
<evidence type="ECO:0000259" key="3">
    <source>
        <dbReference type="PROSITE" id="PS50977"/>
    </source>
</evidence>
<proteinExistence type="predicted"/>
<protein>
    <submittedName>
        <fullName evidence="4">TetR/AcrR family transcriptional regulator</fullName>
    </submittedName>
</protein>
<evidence type="ECO:0000256" key="1">
    <source>
        <dbReference type="ARBA" id="ARBA00023125"/>
    </source>
</evidence>
<comment type="caution">
    <text evidence="4">The sequence shown here is derived from an EMBL/GenBank/DDBJ whole genome shotgun (WGS) entry which is preliminary data.</text>
</comment>
<feature type="domain" description="HTH tetR-type" evidence="3">
    <location>
        <begin position="1"/>
        <end position="54"/>
    </location>
</feature>
<dbReference type="InterPro" id="IPR009057">
    <property type="entry name" value="Homeodomain-like_sf"/>
</dbReference>
<dbReference type="PROSITE" id="PS50977">
    <property type="entry name" value="HTH_TETR_2"/>
    <property type="match status" value="1"/>
</dbReference>
<dbReference type="InterPro" id="IPR001647">
    <property type="entry name" value="HTH_TetR"/>
</dbReference>
<evidence type="ECO:0000313" key="5">
    <source>
        <dbReference type="Proteomes" id="UP001165962"/>
    </source>
</evidence>
<dbReference type="Pfam" id="PF00440">
    <property type="entry name" value="TetR_N"/>
    <property type="match status" value="1"/>
</dbReference>
<dbReference type="PANTHER" id="PTHR43479:SF11">
    <property type="entry name" value="ACREF_ENVCD OPERON REPRESSOR-RELATED"/>
    <property type="match status" value="1"/>
</dbReference>
<evidence type="ECO:0000313" key="4">
    <source>
        <dbReference type="EMBL" id="NHN29621.1"/>
    </source>
</evidence>
<keyword evidence="1 2" id="KW-0238">DNA-binding</keyword>
<dbReference type="Gene3D" id="1.10.357.10">
    <property type="entry name" value="Tetracycline Repressor, domain 2"/>
    <property type="match status" value="1"/>
</dbReference>